<dbReference type="InterPro" id="IPR003961">
    <property type="entry name" value="FN3_dom"/>
</dbReference>
<dbReference type="Gene3D" id="2.60.40.10">
    <property type="entry name" value="Immunoglobulins"/>
    <property type="match status" value="2"/>
</dbReference>
<evidence type="ECO:0000313" key="5">
    <source>
        <dbReference type="EMBL" id="PYY29147.1"/>
    </source>
</evidence>
<dbReference type="InterPro" id="IPR025142">
    <property type="entry name" value="DUF4073"/>
</dbReference>
<comment type="caution">
    <text evidence="5">The sequence shown here is derived from an EMBL/GenBank/DDBJ whole genome shotgun (WGS) entry which is preliminary data.</text>
</comment>
<dbReference type="InterPro" id="IPR051465">
    <property type="entry name" value="Cell_Envelope_Struct_Comp"/>
</dbReference>
<sequence>MNRLVQKSVSMLLIFVMVCPWLASTWVQAGPASTPIVEDASITVSNVNAHSVKLSWNRAEDAATSRDQLKYSVYQSTQDNISTVTDAVYNGTPVATEVADLVAVMATELTADTTYYFNVVVSNSQGNKAAYMTEQATTEPDLFVQALTPLEELNRAKQNESVSDMLVFIESSTSGINLPPDYQLWNDELKEAIATKLFSFEGVYESVGQAQFLINMYVSLIDISDLASVFNYYDHINVFFNELTYLPLTFPNHPDLSSLAPQGLKYKSLSQFEQLIFAYKVKLSQLRDPVSTAQFLDHVPAVFPTYTSINTAKNAIYMKNVLVNLRLMQKEAAQYNAISPFNQMEPFWFNFDKVDDPSFTYSQYQELAQWMVDKRPVGGYVGFLQVQQTFDSFFNPDPPVSPPAPDVQADDINNTIIGADATMEYSLDGGLQWISYSPEENPPIDGTYTVLVRVKATGNVPAGESTTLTFTENMPLTLLEQLNEAVDAENVDEVLSIIRNSPELVILPAGFNDLTPEELLAVAQALIDLLPDKYDYENEGQVRYIVELAYEAVLAYKATSQAEMQNHLDHFYMKLSQVNEYISIEDFEDYEEFRELSKKYVEGSVVDQKLIAYMARLIFKEEGLSVDKAVLGMVMILTISPSLNVNTAEEMSQTLFTLLMIQQEVEEYNKQSDHEKLDDFPLNFSKLADASSDESKIEKLALWMLEKKPANGYGSYAEVQSAFDEFFEPKTPVVTPPSSGGSGGGSSSTPVTSTPATNKETLTVDVNGTNGTNLVKTTITRTTETNGKVKDLVTMSEATAKESVEKAKQLGMDTARIVIPDAKDSVSETRVELPKAAVKQLNDGGLKLEISTANAIISIPTASTAGFDQDLYFRIVPMKQESERKQVEERAKQEQLIQQITPDANVTVLARPVEIETNMQSREVTLTLPLRDSLPTDAAARQKALDNLAIYIEHNDGTKELLQGKLVQLNDGSEGIEFTVSKFSTFTLVVVDGLKAAETTNKPYIKGFGDEFRPDAFVTRAQMAAMLARNLTDESKSTISGKFADVAATHWANSEIAQAQSAGIMNGMSATQFVPEGSITRAQMATIAYRWMQQQSGSASAATESSASFTDVSTDSWAAEAIAYVQSAGLMTGYTDGTFKPDNQLTRAEAVKVLNVLFKRTPAVSTGSQSFTDVPASHWAYADIEAAARQ</sequence>
<organism evidence="5 6">
    <name type="scientific">Paenibacillus illinoisensis</name>
    <dbReference type="NCBI Taxonomy" id="59845"/>
    <lineage>
        <taxon>Bacteria</taxon>
        <taxon>Bacillati</taxon>
        <taxon>Bacillota</taxon>
        <taxon>Bacilli</taxon>
        <taxon>Bacillales</taxon>
        <taxon>Paenibacillaceae</taxon>
        <taxon>Paenibacillus</taxon>
    </lineage>
</organism>
<dbReference type="InterPro" id="IPR013783">
    <property type="entry name" value="Ig-like_fold"/>
</dbReference>
<name>A0A2W0CAF7_9BACL</name>
<evidence type="ECO:0000256" key="2">
    <source>
        <dbReference type="SAM" id="SignalP"/>
    </source>
</evidence>
<evidence type="ECO:0000259" key="3">
    <source>
        <dbReference type="PROSITE" id="PS50853"/>
    </source>
</evidence>
<dbReference type="InterPro" id="IPR001119">
    <property type="entry name" value="SLH_dom"/>
</dbReference>
<proteinExistence type="predicted"/>
<dbReference type="Pfam" id="PF13285">
    <property type="entry name" value="DUF4073"/>
    <property type="match status" value="1"/>
</dbReference>
<dbReference type="Proteomes" id="UP000247459">
    <property type="component" value="Unassembled WGS sequence"/>
</dbReference>
<dbReference type="InterPro" id="IPR036116">
    <property type="entry name" value="FN3_sf"/>
</dbReference>
<dbReference type="AlphaFoldDB" id="A0A2W0CAF7"/>
<keyword evidence="5" id="KW-0326">Glycosidase</keyword>
<feature type="domain" description="Fibronectin type-III" evidence="3">
    <location>
        <begin position="38"/>
        <end position="141"/>
    </location>
</feature>
<reference evidence="5 6" key="1">
    <citation type="submission" date="2018-01" db="EMBL/GenBank/DDBJ databases">
        <title>Genome sequence of the PGP bacterium Paenibacillus illinoisensis E3.</title>
        <authorList>
            <person name="Rolli E."/>
            <person name="Marasco R."/>
            <person name="Bessem C."/>
            <person name="Michoud G."/>
            <person name="Gaiarsa S."/>
            <person name="Borin S."/>
            <person name="Daffonchio D."/>
        </authorList>
    </citation>
    <scope>NUCLEOTIDE SEQUENCE [LARGE SCALE GENOMIC DNA]</scope>
    <source>
        <strain evidence="5 6">E3</strain>
    </source>
</reference>
<dbReference type="PROSITE" id="PS51272">
    <property type="entry name" value="SLH"/>
    <property type="match status" value="2"/>
</dbReference>
<feature type="region of interest" description="Disordered" evidence="1">
    <location>
        <begin position="730"/>
        <end position="769"/>
    </location>
</feature>
<keyword evidence="5" id="KW-0378">Hydrolase</keyword>
<dbReference type="PANTHER" id="PTHR43308">
    <property type="entry name" value="OUTER MEMBRANE PROTEIN ALPHA-RELATED"/>
    <property type="match status" value="1"/>
</dbReference>
<gene>
    <name evidence="5" type="ORF">PIL02S_02086</name>
</gene>
<dbReference type="EMBL" id="PRLG01000018">
    <property type="protein sequence ID" value="PYY29147.1"/>
    <property type="molecule type" value="Genomic_DNA"/>
</dbReference>
<dbReference type="OrthoDB" id="9807519at2"/>
<dbReference type="SMART" id="SM00060">
    <property type="entry name" value="FN3"/>
    <property type="match status" value="1"/>
</dbReference>
<feature type="domain" description="SLH" evidence="4">
    <location>
        <begin position="1105"/>
        <end position="1168"/>
    </location>
</feature>
<evidence type="ECO:0000259" key="4">
    <source>
        <dbReference type="PROSITE" id="PS51272"/>
    </source>
</evidence>
<feature type="chain" id="PRO_5039465201" description="Cellulose 1,4-beta-cellobiosidase (non-reducing end)" evidence="2">
    <location>
        <begin position="30"/>
        <end position="1190"/>
    </location>
</feature>
<evidence type="ECO:0008006" key="7">
    <source>
        <dbReference type="Google" id="ProtNLM"/>
    </source>
</evidence>
<keyword evidence="2" id="KW-0732">Signal</keyword>
<evidence type="ECO:0000313" key="6">
    <source>
        <dbReference type="Proteomes" id="UP000247459"/>
    </source>
</evidence>
<dbReference type="GO" id="GO:0016798">
    <property type="term" value="F:hydrolase activity, acting on glycosyl bonds"/>
    <property type="evidence" value="ECO:0007669"/>
    <property type="project" value="UniProtKB-KW"/>
</dbReference>
<dbReference type="Pfam" id="PF00395">
    <property type="entry name" value="SLH"/>
    <property type="match status" value="3"/>
</dbReference>
<evidence type="ECO:0000256" key="1">
    <source>
        <dbReference type="SAM" id="MobiDB-lite"/>
    </source>
</evidence>
<feature type="signal peptide" evidence="2">
    <location>
        <begin position="1"/>
        <end position="29"/>
    </location>
</feature>
<dbReference type="RefSeq" id="WP_110758260.1">
    <property type="nucleotide sequence ID" value="NZ_PRLG01000018.1"/>
</dbReference>
<dbReference type="CDD" id="cd00063">
    <property type="entry name" value="FN3"/>
    <property type="match status" value="1"/>
</dbReference>
<feature type="domain" description="SLH" evidence="4">
    <location>
        <begin position="1039"/>
        <end position="1102"/>
    </location>
</feature>
<dbReference type="PROSITE" id="PS50853">
    <property type="entry name" value="FN3"/>
    <property type="match status" value="1"/>
</dbReference>
<feature type="compositionally biased region" description="Polar residues" evidence="1">
    <location>
        <begin position="756"/>
        <end position="769"/>
    </location>
</feature>
<protein>
    <recommendedName>
        <fullName evidence="7">Cellulose 1,4-beta-cellobiosidase (non-reducing end)</fullName>
    </recommendedName>
</protein>
<dbReference type="SUPFAM" id="SSF49265">
    <property type="entry name" value="Fibronectin type III"/>
    <property type="match status" value="1"/>
</dbReference>
<accession>A0A2W0CAF7</accession>